<dbReference type="OMA" id="TEMIFSF"/>
<evidence type="ECO:0000313" key="3">
    <source>
        <dbReference type="EMBL" id="ELP84875.1"/>
    </source>
</evidence>
<dbReference type="AlphaFoldDB" id="L7FJZ7"/>
<protein>
    <recommendedName>
        <fullName evidence="2">Ras-GAP domain-containing protein</fullName>
    </recommendedName>
</protein>
<dbReference type="OrthoDB" id="1926336at2759"/>
<dbReference type="RefSeq" id="XP_004184221.1">
    <property type="nucleotide sequence ID" value="XM_004184173.1"/>
</dbReference>
<keyword evidence="4" id="KW-1185">Reference proteome</keyword>
<dbReference type="InterPro" id="IPR008936">
    <property type="entry name" value="Rho_GTPase_activation_prot"/>
</dbReference>
<dbReference type="InterPro" id="IPR039360">
    <property type="entry name" value="Ras_GTPase"/>
</dbReference>
<proteinExistence type="predicted"/>
<dbReference type="PANTHER" id="PTHR10194">
    <property type="entry name" value="RAS GTPASE-ACTIVATING PROTEINS"/>
    <property type="match status" value="1"/>
</dbReference>
<dbReference type="KEGG" id="eiv:EIN_284510"/>
<evidence type="ECO:0000256" key="1">
    <source>
        <dbReference type="ARBA" id="ARBA00022468"/>
    </source>
</evidence>
<dbReference type="PANTHER" id="PTHR10194:SF150">
    <property type="entry name" value="RAS-GAP DOMAIN-CONTAINING PROTEIN"/>
    <property type="match status" value="1"/>
</dbReference>
<feature type="domain" description="Ras-GAP" evidence="2">
    <location>
        <begin position="43"/>
        <end position="199"/>
    </location>
</feature>
<dbReference type="GO" id="GO:0005096">
    <property type="term" value="F:GTPase activator activity"/>
    <property type="evidence" value="ECO:0007669"/>
    <property type="project" value="UniProtKB-KW"/>
</dbReference>
<dbReference type="PROSITE" id="PS50018">
    <property type="entry name" value="RAS_GTPASE_ACTIV_2"/>
    <property type="match status" value="1"/>
</dbReference>
<name>L7FJZ7_ENTIV</name>
<evidence type="ECO:0000259" key="2">
    <source>
        <dbReference type="PROSITE" id="PS50018"/>
    </source>
</evidence>
<dbReference type="VEuPathDB" id="AmoebaDB:EIN_284510"/>
<dbReference type="Gene3D" id="1.10.506.10">
    <property type="entry name" value="GTPase Activation - p120gap, domain 1"/>
    <property type="match status" value="1"/>
</dbReference>
<sequence>MNINSIQDNIFENPLDTLLLPLNNDIPAGLLKHFCSTLNTPEQISKNTEMIFSFYIEHEKIKDLIDYLIDREIEECFRTPSSIFRRNSIFTRIIRVFLDNELKLFLKEIVAIVQKFMKQIKFKLVIGNVLSPDVDKSVEKMAQIIEAVLQHIVECKTFPPGFTYFMSKVSQELHKRTPSVELSALKNLIFLRTINSALVHSQSKSQQDGDSMKTLSVAFQWFVGDSGDNGISPSQNWKQLLMEKMKGLREQVDTWLTSLRDLQLDQPVELVWVTPGASNELLQRVKNEWKDVLEFLSSESQGLMELHFDSQPDTKRKYTKLLNELDAYSNGIVKEHSELLMLMTALTMQIKDLKAEVKYLKKVLVEKDKSLTYLLEQEQH</sequence>
<dbReference type="EMBL" id="KB207106">
    <property type="protein sequence ID" value="ELP84875.1"/>
    <property type="molecule type" value="Genomic_DNA"/>
</dbReference>
<dbReference type="Proteomes" id="UP000014680">
    <property type="component" value="Unassembled WGS sequence"/>
</dbReference>
<dbReference type="GeneID" id="14883809"/>
<gene>
    <name evidence="3" type="ORF">EIN_284510</name>
</gene>
<dbReference type="InterPro" id="IPR001936">
    <property type="entry name" value="RasGAP_dom"/>
</dbReference>
<reference evidence="3 4" key="1">
    <citation type="submission" date="2012-10" db="EMBL/GenBank/DDBJ databases">
        <authorList>
            <person name="Zafar N."/>
            <person name="Inman J."/>
            <person name="Hall N."/>
            <person name="Lorenzi H."/>
            <person name="Caler E."/>
        </authorList>
    </citation>
    <scope>NUCLEOTIDE SEQUENCE [LARGE SCALE GENOMIC DNA]</scope>
    <source>
        <strain evidence="3 4">IP1</strain>
    </source>
</reference>
<accession>L7FJZ7</accession>
<evidence type="ECO:0000313" key="4">
    <source>
        <dbReference type="Proteomes" id="UP000014680"/>
    </source>
</evidence>
<dbReference type="SUPFAM" id="SSF48350">
    <property type="entry name" value="GTPase activation domain, GAP"/>
    <property type="match status" value="1"/>
</dbReference>
<organism evidence="3 4">
    <name type="scientific">Entamoeba invadens IP1</name>
    <dbReference type="NCBI Taxonomy" id="370355"/>
    <lineage>
        <taxon>Eukaryota</taxon>
        <taxon>Amoebozoa</taxon>
        <taxon>Evosea</taxon>
        <taxon>Archamoebae</taxon>
        <taxon>Mastigamoebida</taxon>
        <taxon>Entamoebidae</taxon>
        <taxon>Entamoeba</taxon>
    </lineage>
</organism>
<keyword evidence="1" id="KW-0343">GTPase activation</keyword>